<keyword evidence="1" id="KW-0808">Transferase</keyword>
<dbReference type="EMBL" id="ANAH02000027">
    <property type="protein sequence ID" value="EPX58033.1"/>
    <property type="molecule type" value="Genomic_DNA"/>
</dbReference>
<dbReference type="PANTHER" id="PTHR34069">
    <property type="entry name" value="3-OXOACYL-[ACYL-CARRIER-PROTEIN] SYNTHASE 3"/>
    <property type="match status" value="1"/>
</dbReference>
<keyword evidence="2" id="KW-0012">Acyltransferase</keyword>
<proteinExistence type="predicted"/>
<dbReference type="InterPro" id="IPR013747">
    <property type="entry name" value="ACP_syn_III_C"/>
</dbReference>
<dbReference type="Proteomes" id="UP000011682">
    <property type="component" value="Unassembled WGS sequence"/>
</dbReference>
<feature type="domain" description="Beta-ketoacyl-[acyl-carrier-protein] synthase III C-terminal" evidence="3">
    <location>
        <begin position="43"/>
        <end position="116"/>
    </location>
</feature>
<dbReference type="InterPro" id="IPR016039">
    <property type="entry name" value="Thiolase-like"/>
</dbReference>
<dbReference type="eggNOG" id="COG0332">
    <property type="taxonomic scope" value="Bacteria"/>
</dbReference>
<dbReference type="PANTHER" id="PTHR34069:SF2">
    <property type="entry name" value="BETA-KETOACYL-[ACYL-CARRIER-PROTEIN] SYNTHASE III"/>
    <property type="match status" value="1"/>
</dbReference>
<reference evidence="4" key="1">
    <citation type="submission" date="2013-05" db="EMBL/GenBank/DDBJ databases">
        <title>Genome assembly of Cystobacter fuscus DSM 2262.</title>
        <authorList>
            <person name="Sharma G."/>
            <person name="Khatri I."/>
            <person name="Kaur C."/>
            <person name="Mayilraj S."/>
            <person name="Subramanian S."/>
        </authorList>
    </citation>
    <scope>NUCLEOTIDE SEQUENCE [LARGE SCALE GENOMIC DNA]</scope>
    <source>
        <strain evidence="4">DSM 2262</strain>
    </source>
</reference>
<accession>S9QNB8</accession>
<dbReference type="Pfam" id="PF08541">
    <property type="entry name" value="ACP_syn_III_C"/>
    <property type="match status" value="1"/>
</dbReference>
<sequence>MVTSPAGLRGAVLRHQAHQRDLPALRTHYLAASPERTPEGLSLIGHQANLRMLEAVQRRTEVADARHFYNVDHRGNCGASGAPTVLSENWDNPQLGDAVARSVVGSGLTWAGSLLERTVPST</sequence>
<comment type="caution">
    <text evidence="4">The sequence shown here is derived from an EMBL/GenBank/DDBJ whole genome shotgun (WGS) entry which is preliminary data.</text>
</comment>
<evidence type="ECO:0000256" key="2">
    <source>
        <dbReference type="ARBA" id="ARBA00023315"/>
    </source>
</evidence>
<dbReference type="GO" id="GO:0044550">
    <property type="term" value="P:secondary metabolite biosynthetic process"/>
    <property type="evidence" value="ECO:0007669"/>
    <property type="project" value="TreeGrafter"/>
</dbReference>
<evidence type="ECO:0000313" key="5">
    <source>
        <dbReference type="Proteomes" id="UP000011682"/>
    </source>
</evidence>
<dbReference type="GO" id="GO:0016746">
    <property type="term" value="F:acyltransferase activity"/>
    <property type="evidence" value="ECO:0007669"/>
    <property type="project" value="UniProtKB-KW"/>
</dbReference>
<dbReference type="Gene3D" id="3.40.47.10">
    <property type="match status" value="1"/>
</dbReference>
<dbReference type="AlphaFoldDB" id="S9QNB8"/>
<keyword evidence="5" id="KW-1185">Reference proteome</keyword>
<organism evidence="4 5">
    <name type="scientific">Cystobacter fuscus (strain ATCC 25194 / DSM 2262 / NBRC 100088 / M29)</name>
    <dbReference type="NCBI Taxonomy" id="1242864"/>
    <lineage>
        <taxon>Bacteria</taxon>
        <taxon>Pseudomonadati</taxon>
        <taxon>Myxococcota</taxon>
        <taxon>Myxococcia</taxon>
        <taxon>Myxococcales</taxon>
        <taxon>Cystobacterineae</taxon>
        <taxon>Archangiaceae</taxon>
        <taxon>Cystobacter</taxon>
    </lineage>
</organism>
<dbReference type="SUPFAM" id="SSF53901">
    <property type="entry name" value="Thiolase-like"/>
    <property type="match status" value="1"/>
</dbReference>
<evidence type="ECO:0000256" key="1">
    <source>
        <dbReference type="ARBA" id="ARBA00022679"/>
    </source>
</evidence>
<evidence type="ECO:0000259" key="3">
    <source>
        <dbReference type="Pfam" id="PF08541"/>
    </source>
</evidence>
<protein>
    <submittedName>
        <fullName evidence="4">3-oxoacyl-[acyl-carrier-protein] synthase, KASIII</fullName>
    </submittedName>
</protein>
<gene>
    <name evidence="4" type="ORF">D187_004322</name>
</gene>
<name>S9QNB8_CYSF2</name>
<evidence type="ECO:0000313" key="4">
    <source>
        <dbReference type="EMBL" id="EPX58033.1"/>
    </source>
</evidence>